<evidence type="ECO:0000259" key="2">
    <source>
        <dbReference type="Pfam" id="PF11827"/>
    </source>
</evidence>
<dbReference type="Pfam" id="PF11827">
    <property type="entry name" value="DUF3347"/>
    <property type="match status" value="1"/>
</dbReference>
<proteinExistence type="predicted"/>
<gene>
    <name evidence="3" type="ORF">GWC95_05350</name>
</gene>
<name>A0ABW9ZQF8_9BACT</name>
<comment type="caution">
    <text evidence="3">The sequence shown here is derived from an EMBL/GenBank/DDBJ whole genome shotgun (WGS) entry which is preliminary data.</text>
</comment>
<feature type="domain" description="DUF3347" evidence="2">
    <location>
        <begin position="32"/>
        <end position="114"/>
    </location>
</feature>
<reference evidence="3 4" key="1">
    <citation type="submission" date="2020-01" db="EMBL/GenBank/DDBJ databases">
        <title>Genome analysis.</title>
        <authorList>
            <person name="Wu S."/>
            <person name="Wang G."/>
        </authorList>
    </citation>
    <scope>NUCLEOTIDE SEQUENCE [LARGE SCALE GENOMIC DNA]</scope>
    <source>
        <strain evidence="3 4">SYL130</strain>
    </source>
</reference>
<accession>A0ABW9ZQF8</accession>
<dbReference type="RefSeq" id="WP_161817666.1">
    <property type="nucleotide sequence ID" value="NZ_JAACJS010000006.1"/>
</dbReference>
<evidence type="ECO:0000313" key="4">
    <source>
        <dbReference type="Proteomes" id="UP000753802"/>
    </source>
</evidence>
<evidence type="ECO:0000256" key="1">
    <source>
        <dbReference type="SAM" id="SignalP"/>
    </source>
</evidence>
<feature type="chain" id="PRO_5046089162" evidence="1">
    <location>
        <begin position="21"/>
        <end position="156"/>
    </location>
</feature>
<keyword evidence="1" id="KW-0732">Signal</keyword>
<keyword evidence="4" id="KW-1185">Reference proteome</keyword>
<dbReference type="InterPro" id="IPR021782">
    <property type="entry name" value="DUF3347"/>
</dbReference>
<protein>
    <submittedName>
        <fullName evidence="3">DUF3347 domain-containing protein</fullName>
    </submittedName>
</protein>
<organism evidence="3 4">
    <name type="scientific">Sediminibacterium roseum</name>
    <dbReference type="NCBI Taxonomy" id="1978412"/>
    <lineage>
        <taxon>Bacteria</taxon>
        <taxon>Pseudomonadati</taxon>
        <taxon>Bacteroidota</taxon>
        <taxon>Chitinophagia</taxon>
        <taxon>Chitinophagales</taxon>
        <taxon>Chitinophagaceae</taxon>
        <taxon>Sediminibacterium</taxon>
    </lineage>
</organism>
<sequence length="156" mass="16826">MKKILFLVAVLATTLGYSFGQTSPKTGPSQLLSLYYEIKDALVAGNANAASDKATDLVKAINDADAKTIGDANRDALLKDIDAIAKTKDLKEQRVHFAPFSDNMIALAKTVKLSADPVYQQYCPMKKASWLSSQQAIKNPYYGSSMLTCGSVKATL</sequence>
<dbReference type="EMBL" id="JAACJS010000006">
    <property type="protein sequence ID" value="NCI49337.1"/>
    <property type="molecule type" value="Genomic_DNA"/>
</dbReference>
<feature type="signal peptide" evidence="1">
    <location>
        <begin position="1"/>
        <end position="20"/>
    </location>
</feature>
<evidence type="ECO:0000313" key="3">
    <source>
        <dbReference type="EMBL" id="NCI49337.1"/>
    </source>
</evidence>
<dbReference type="Proteomes" id="UP000753802">
    <property type="component" value="Unassembled WGS sequence"/>
</dbReference>